<gene>
    <name evidence="2" type="ORF">KIW84_075936</name>
</gene>
<protein>
    <recommendedName>
        <fullName evidence="4">No apical meristem-associated C-terminal domain-containing protein</fullName>
    </recommendedName>
</protein>
<dbReference type="Gramene" id="Psat07G0593600-T1">
    <property type="protein sequence ID" value="KAI5390837.1"/>
    <property type="gene ID" value="KIW84_075936"/>
</dbReference>
<keyword evidence="3" id="KW-1185">Reference proteome</keyword>
<feature type="compositionally biased region" description="Polar residues" evidence="1">
    <location>
        <begin position="189"/>
        <end position="214"/>
    </location>
</feature>
<evidence type="ECO:0000256" key="1">
    <source>
        <dbReference type="SAM" id="MobiDB-lite"/>
    </source>
</evidence>
<dbReference type="AlphaFoldDB" id="A0A9D4VWH6"/>
<feature type="region of interest" description="Disordered" evidence="1">
    <location>
        <begin position="1"/>
        <end position="41"/>
    </location>
</feature>
<name>A0A9D4VWH6_PEA</name>
<feature type="region of interest" description="Disordered" evidence="1">
    <location>
        <begin position="189"/>
        <end position="231"/>
    </location>
</feature>
<reference evidence="2 3" key="1">
    <citation type="journal article" date="2022" name="Nat. Genet.">
        <title>Improved pea reference genome and pan-genome highlight genomic features and evolutionary characteristics.</title>
        <authorList>
            <person name="Yang T."/>
            <person name="Liu R."/>
            <person name="Luo Y."/>
            <person name="Hu S."/>
            <person name="Wang D."/>
            <person name="Wang C."/>
            <person name="Pandey M.K."/>
            <person name="Ge S."/>
            <person name="Xu Q."/>
            <person name="Li N."/>
            <person name="Li G."/>
            <person name="Huang Y."/>
            <person name="Saxena R.K."/>
            <person name="Ji Y."/>
            <person name="Li M."/>
            <person name="Yan X."/>
            <person name="He Y."/>
            <person name="Liu Y."/>
            <person name="Wang X."/>
            <person name="Xiang C."/>
            <person name="Varshney R.K."/>
            <person name="Ding H."/>
            <person name="Gao S."/>
            <person name="Zong X."/>
        </authorList>
    </citation>
    <scope>NUCLEOTIDE SEQUENCE [LARGE SCALE GENOMIC DNA]</scope>
    <source>
        <strain evidence="2 3">cv. Zhongwan 6</strain>
    </source>
</reference>
<evidence type="ECO:0000313" key="2">
    <source>
        <dbReference type="EMBL" id="KAI5390837.1"/>
    </source>
</evidence>
<accession>A0A9D4VWH6</accession>
<feature type="compositionally biased region" description="Low complexity" evidence="1">
    <location>
        <begin position="1"/>
        <end position="14"/>
    </location>
</feature>
<dbReference type="PANTHER" id="PTHR45023">
    <property type="match status" value="1"/>
</dbReference>
<dbReference type="PANTHER" id="PTHR45023:SF4">
    <property type="entry name" value="GLYCINE-RICH PROTEIN-RELATED"/>
    <property type="match status" value="1"/>
</dbReference>
<sequence>MQNYQNPNPQNSQIPPVPTNPAIFLPSPNNPNMYPIPQMNSNSMEFSTQVPPFSTQVPPFSTQVGTEKEERVVVKKRSREQFTREEDILLIQSWLNVSKDPIVGVDQKAESFWLRIAASYNQYRGQLREKLGDRKKSGTSETDVMADAHAIFAQDQGTTFNLEYAWRLLKDEAKWRIVEESIGSSAKITKTYASGASSGNPDTTSSYEFNSSSPMECPMGQKAAKRKGKAS</sequence>
<evidence type="ECO:0000313" key="3">
    <source>
        <dbReference type="Proteomes" id="UP001058974"/>
    </source>
</evidence>
<comment type="caution">
    <text evidence="2">The sequence shown here is derived from an EMBL/GenBank/DDBJ whole genome shotgun (WGS) entry which is preliminary data.</text>
</comment>
<dbReference type="Proteomes" id="UP001058974">
    <property type="component" value="Chromosome 7"/>
</dbReference>
<organism evidence="2 3">
    <name type="scientific">Pisum sativum</name>
    <name type="common">Garden pea</name>
    <name type="synonym">Lathyrus oleraceus</name>
    <dbReference type="NCBI Taxonomy" id="3888"/>
    <lineage>
        <taxon>Eukaryota</taxon>
        <taxon>Viridiplantae</taxon>
        <taxon>Streptophyta</taxon>
        <taxon>Embryophyta</taxon>
        <taxon>Tracheophyta</taxon>
        <taxon>Spermatophyta</taxon>
        <taxon>Magnoliopsida</taxon>
        <taxon>eudicotyledons</taxon>
        <taxon>Gunneridae</taxon>
        <taxon>Pentapetalae</taxon>
        <taxon>rosids</taxon>
        <taxon>fabids</taxon>
        <taxon>Fabales</taxon>
        <taxon>Fabaceae</taxon>
        <taxon>Papilionoideae</taxon>
        <taxon>50 kb inversion clade</taxon>
        <taxon>NPAAA clade</taxon>
        <taxon>Hologalegina</taxon>
        <taxon>IRL clade</taxon>
        <taxon>Fabeae</taxon>
        <taxon>Lathyrus</taxon>
    </lineage>
</organism>
<evidence type="ECO:0008006" key="4">
    <source>
        <dbReference type="Google" id="ProtNLM"/>
    </source>
</evidence>
<dbReference type="EMBL" id="JAMSHJ010000007">
    <property type="protein sequence ID" value="KAI5390837.1"/>
    <property type="molecule type" value="Genomic_DNA"/>
</dbReference>
<proteinExistence type="predicted"/>